<proteinExistence type="inferred from homology"/>
<organism evidence="18 19">
    <name type="scientific">Atopobium deltae</name>
    <dbReference type="NCBI Taxonomy" id="1393034"/>
    <lineage>
        <taxon>Bacteria</taxon>
        <taxon>Bacillati</taxon>
        <taxon>Actinomycetota</taxon>
        <taxon>Coriobacteriia</taxon>
        <taxon>Coriobacteriales</taxon>
        <taxon>Atopobiaceae</taxon>
        <taxon>Atopobium</taxon>
    </lineage>
</organism>
<evidence type="ECO:0000256" key="5">
    <source>
        <dbReference type="ARBA" id="ARBA00022598"/>
    </source>
</evidence>
<evidence type="ECO:0000256" key="7">
    <source>
        <dbReference type="ARBA" id="ARBA00022741"/>
    </source>
</evidence>
<dbReference type="GO" id="GO:0005524">
    <property type="term" value="F:ATP binding"/>
    <property type="evidence" value="ECO:0007669"/>
    <property type="project" value="UniProtKB-UniRule"/>
</dbReference>
<dbReference type="GO" id="GO:0008360">
    <property type="term" value="P:regulation of cell shape"/>
    <property type="evidence" value="ECO:0007669"/>
    <property type="project" value="UniProtKB-KW"/>
</dbReference>
<comment type="subcellular location">
    <subcellularLocation>
        <location evidence="1 14">Cytoplasm</location>
    </subcellularLocation>
</comment>
<dbReference type="SUPFAM" id="SSF53244">
    <property type="entry name" value="MurD-like peptide ligases, peptide-binding domain"/>
    <property type="match status" value="1"/>
</dbReference>
<evidence type="ECO:0000256" key="6">
    <source>
        <dbReference type="ARBA" id="ARBA00022618"/>
    </source>
</evidence>
<evidence type="ECO:0000256" key="8">
    <source>
        <dbReference type="ARBA" id="ARBA00022840"/>
    </source>
</evidence>
<evidence type="ECO:0000256" key="13">
    <source>
        <dbReference type="ARBA" id="ARBA00047833"/>
    </source>
</evidence>
<keyword evidence="4 14" id="KW-0963">Cytoplasm</keyword>
<evidence type="ECO:0000256" key="14">
    <source>
        <dbReference type="HAMAP-Rule" id="MF_00046"/>
    </source>
</evidence>
<evidence type="ECO:0000256" key="9">
    <source>
        <dbReference type="ARBA" id="ARBA00022960"/>
    </source>
</evidence>
<dbReference type="SUPFAM" id="SSF51984">
    <property type="entry name" value="MurCD N-terminal domain"/>
    <property type="match status" value="1"/>
</dbReference>
<keyword evidence="5 14" id="KW-0436">Ligase</keyword>
<keyword evidence="8 14" id="KW-0067">ATP-binding</keyword>
<dbReference type="EMBL" id="LSCR01000012">
    <property type="protein sequence ID" value="KXB34656.1"/>
    <property type="molecule type" value="Genomic_DNA"/>
</dbReference>
<dbReference type="Gene3D" id="3.40.50.720">
    <property type="entry name" value="NAD(P)-binding Rossmann-like Domain"/>
    <property type="match status" value="1"/>
</dbReference>
<dbReference type="PATRIC" id="fig|1393034.3.peg.729"/>
<protein>
    <recommendedName>
        <fullName evidence="3 14">UDP-N-acetylmuramate--L-alanine ligase</fullName>
        <ecNumber evidence="3 14">6.3.2.8</ecNumber>
    </recommendedName>
    <alternativeName>
        <fullName evidence="14">UDP-N-acetylmuramoyl-L-alanine synthetase</fullName>
    </alternativeName>
</protein>
<dbReference type="PANTHER" id="PTHR43445">
    <property type="entry name" value="UDP-N-ACETYLMURAMATE--L-ALANINE LIGASE-RELATED"/>
    <property type="match status" value="1"/>
</dbReference>
<comment type="caution">
    <text evidence="18">The sequence shown here is derived from an EMBL/GenBank/DDBJ whole genome shotgun (WGS) entry which is preliminary data.</text>
</comment>
<dbReference type="UniPathway" id="UPA00219"/>
<dbReference type="Gene3D" id="3.90.190.20">
    <property type="entry name" value="Mur ligase, C-terminal domain"/>
    <property type="match status" value="1"/>
</dbReference>
<evidence type="ECO:0000256" key="1">
    <source>
        <dbReference type="ARBA" id="ARBA00004496"/>
    </source>
</evidence>
<keyword evidence="9 14" id="KW-0133">Cell shape</keyword>
<evidence type="ECO:0000256" key="10">
    <source>
        <dbReference type="ARBA" id="ARBA00022984"/>
    </source>
</evidence>
<dbReference type="Gene3D" id="3.40.1190.10">
    <property type="entry name" value="Mur-like, catalytic domain"/>
    <property type="match status" value="1"/>
</dbReference>
<dbReference type="Pfam" id="PF01225">
    <property type="entry name" value="Mur_ligase"/>
    <property type="match status" value="1"/>
</dbReference>
<dbReference type="EC" id="6.3.2.8" evidence="3 14"/>
<dbReference type="HAMAP" id="MF_00046">
    <property type="entry name" value="MurC"/>
    <property type="match status" value="1"/>
</dbReference>
<name>A0A133XUM5_9ACTN</name>
<dbReference type="InterPro" id="IPR005758">
    <property type="entry name" value="UDP-N-AcMur_Ala_ligase_MurC"/>
</dbReference>
<reference evidence="19" key="1">
    <citation type="submission" date="2016-01" db="EMBL/GenBank/DDBJ databases">
        <authorList>
            <person name="Mitreva M."/>
            <person name="Pepin K.H."/>
            <person name="Mihindukulasuriya K.A."/>
            <person name="Fulton R."/>
            <person name="Fronick C."/>
            <person name="O'Laughlin M."/>
            <person name="Miner T."/>
            <person name="Herter B."/>
            <person name="Rosa B.A."/>
            <person name="Cordes M."/>
            <person name="Tomlinson C."/>
            <person name="Wollam A."/>
            <person name="Palsikar V.B."/>
            <person name="Mardis E.R."/>
            <person name="Wilson R.K."/>
        </authorList>
    </citation>
    <scope>NUCLEOTIDE SEQUENCE [LARGE SCALE GENOMIC DNA]</scope>
    <source>
        <strain evidence="19">DNF00019</strain>
    </source>
</reference>
<evidence type="ECO:0000313" key="18">
    <source>
        <dbReference type="EMBL" id="KXB34656.1"/>
    </source>
</evidence>
<gene>
    <name evidence="14" type="primary">murC</name>
    <name evidence="18" type="ORF">HMPREF3192_00755</name>
</gene>
<feature type="domain" description="Mur ligase central" evidence="17">
    <location>
        <begin position="95"/>
        <end position="315"/>
    </location>
</feature>
<evidence type="ECO:0000259" key="17">
    <source>
        <dbReference type="Pfam" id="PF08245"/>
    </source>
</evidence>
<dbReference type="GO" id="GO:0008763">
    <property type="term" value="F:UDP-N-acetylmuramate-L-alanine ligase activity"/>
    <property type="evidence" value="ECO:0007669"/>
    <property type="project" value="UniProtKB-UniRule"/>
</dbReference>
<feature type="domain" description="Mur ligase C-terminal" evidence="16">
    <location>
        <begin position="337"/>
        <end position="468"/>
    </location>
</feature>
<evidence type="ECO:0000256" key="12">
    <source>
        <dbReference type="ARBA" id="ARBA00023316"/>
    </source>
</evidence>
<evidence type="ECO:0000256" key="2">
    <source>
        <dbReference type="ARBA" id="ARBA00004752"/>
    </source>
</evidence>
<keyword evidence="19" id="KW-1185">Reference proteome</keyword>
<comment type="pathway">
    <text evidence="2 14">Cell wall biogenesis; peptidoglycan biosynthesis.</text>
</comment>
<dbReference type="PANTHER" id="PTHR43445:SF3">
    <property type="entry name" value="UDP-N-ACETYLMURAMATE--L-ALANINE LIGASE"/>
    <property type="match status" value="1"/>
</dbReference>
<feature type="domain" description="Mur ligase N-terminal catalytic" evidence="15">
    <location>
        <begin position="1"/>
        <end position="88"/>
    </location>
</feature>
<dbReference type="InterPro" id="IPR036565">
    <property type="entry name" value="Mur-like_cat_sf"/>
</dbReference>
<dbReference type="GO" id="GO:0051301">
    <property type="term" value="P:cell division"/>
    <property type="evidence" value="ECO:0007669"/>
    <property type="project" value="UniProtKB-KW"/>
</dbReference>
<dbReference type="STRING" id="1393034.HMPREF3192_00755"/>
<keyword evidence="10 14" id="KW-0573">Peptidoglycan synthesis</keyword>
<dbReference type="GO" id="GO:0009252">
    <property type="term" value="P:peptidoglycan biosynthetic process"/>
    <property type="evidence" value="ECO:0007669"/>
    <property type="project" value="UniProtKB-UniRule"/>
</dbReference>
<keyword evidence="7 14" id="KW-0547">Nucleotide-binding</keyword>
<dbReference type="GO" id="GO:0005737">
    <property type="term" value="C:cytoplasm"/>
    <property type="evidence" value="ECO:0007669"/>
    <property type="project" value="UniProtKB-SubCell"/>
</dbReference>
<evidence type="ECO:0000313" key="19">
    <source>
        <dbReference type="Proteomes" id="UP000070675"/>
    </source>
</evidence>
<sequence>MSGIALVLHQRGVSVSGSDLKQSHYVREVVEAGIEVFIGHEAKHIDAIKPDVVVISSAIPESNPELIRARELGCEVWPRAKMLAALGRGREEIAVAGTHGKTTTSSMISSMLDHMGCDPAFLIGGIVEEYGTNGRDGKGGYFVCEADESDGSFLYLTPSIAVVTNIEADHLDHYGNLANVEKTFCKFMDLVGDAGCIVINGDSKHLVDLAHSTGRRVVTYGFNDSCDYVCRELQAEPVGVACATSVDTVGTSANAVSTATASSADPTDINFDEHRDAINNRMTITMSSGEQVNVVLSANPGRHNISNATAVIATADVLGLDVHKAAAALSQFKGAHRRFTHVGEVGGITVVDDYGHHPTEIEATLAAAKSLHFKRIVTCFQPHRYSRTQALARQFGSAFDDADVLFVTDVFAAGEMPIPGISGKTIVEAVKQYGHVDDVSFIPIHHGLLDKLCEVCKPGDLLITQGAGDITILGPDFIEAMQERLTATSANTVFAEKGVCATKDANASKGATV</sequence>
<keyword evidence="6 14" id="KW-0132">Cell division</keyword>
<keyword evidence="11 14" id="KW-0131">Cell cycle</keyword>
<evidence type="ECO:0000259" key="15">
    <source>
        <dbReference type="Pfam" id="PF01225"/>
    </source>
</evidence>
<comment type="similarity">
    <text evidence="14">Belongs to the MurCDEF family.</text>
</comment>
<evidence type="ECO:0000256" key="3">
    <source>
        <dbReference type="ARBA" id="ARBA00012211"/>
    </source>
</evidence>
<dbReference type="GO" id="GO:0071555">
    <property type="term" value="P:cell wall organization"/>
    <property type="evidence" value="ECO:0007669"/>
    <property type="project" value="UniProtKB-KW"/>
</dbReference>
<feature type="binding site" evidence="14">
    <location>
        <begin position="97"/>
        <end position="103"/>
    </location>
    <ligand>
        <name>ATP</name>
        <dbReference type="ChEBI" id="CHEBI:30616"/>
    </ligand>
</feature>
<dbReference type="SUPFAM" id="SSF53623">
    <property type="entry name" value="MurD-like peptide ligases, catalytic domain"/>
    <property type="match status" value="1"/>
</dbReference>
<evidence type="ECO:0000256" key="4">
    <source>
        <dbReference type="ARBA" id="ARBA00022490"/>
    </source>
</evidence>
<dbReference type="Proteomes" id="UP000070675">
    <property type="component" value="Unassembled WGS sequence"/>
</dbReference>
<dbReference type="InterPro" id="IPR050061">
    <property type="entry name" value="MurCDEF_pg_biosynth"/>
</dbReference>
<dbReference type="Pfam" id="PF08245">
    <property type="entry name" value="Mur_ligase_M"/>
    <property type="match status" value="1"/>
</dbReference>
<evidence type="ECO:0000256" key="11">
    <source>
        <dbReference type="ARBA" id="ARBA00023306"/>
    </source>
</evidence>
<dbReference type="InterPro" id="IPR013221">
    <property type="entry name" value="Mur_ligase_cen"/>
</dbReference>
<dbReference type="InterPro" id="IPR000713">
    <property type="entry name" value="Mur_ligase_N"/>
</dbReference>
<dbReference type="Pfam" id="PF02875">
    <property type="entry name" value="Mur_ligase_C"/>
    <property type="match status" value="1"/>
</dbReference>
<keyword evidence="12 14" id="KW-0961">Cell wall biogenesis/degradation</keyword>
<evidence type="ECO:0000259" key="16">
    <source>
        <dbReference type="Pfam" id="PF02875"/>
    </source>
</evidence>
<comment type="function">
    <text evidence="14">Cell wall formation.</text>
</comment>
<dbReference type="InterPro" id="IPR036615">
    <property type="entry name" value="Mur_ligase_C_dom_sf"/>
</dbReference>
<dbReference type="InterPro" id="IPR004101">
    <property type="entry name" value="Mur_ligase_C"/>
</dbReference>
<dbReference type="AlphaFoldDB" id="A0A133XUM5"/>
<comment type="catalytic activity">
    <reaction evidence="13 14">
        <text>UDP-N-acetyl-alpha-D-muramate + L-alanine + ATP = UDP-N-acetyl-alpha-D-muramoyl-L-alanine + ADP + phosphate + H(+)</text>
        <dbReference type="Rhea" id="RHEA:23372"/>
        <dbReference type="ChEBI" id="CHEBI:15378"/>
        <dbReference type="ChEBI" id="CHEBI:30616"/>
        <dbReference type="ChEBI" id="CHEBI:43474"/>
        <dbReference type="ChEBI" id="CHEBI:57972"/>
        <dbReference type="ChEBI" id="CHEBI:70757"/>
        <dbReference type="ChEBI" id="CHEBI:83898"/>
        <dbReference type="ChEBI" id="CHEBI:456216"/>
        <dbReference type="EC" id="6.3.2.8"/>
    </reaction>
</comment>
<accession>A0A133XUM5</accession>